<keyword evidence="3" id="KW-0539">Nucleus</keyword>
<feature type="region of interest" description="Disordered" evidence="5">
    <location>
        <begin position="1"/>
        <end position="219"/>
    </location>
</feature>
<feature type="region of interest" description="Disordered" evidence="5">
    <location>
        <begin position="425"/>
        <end position="585"/>
    </location>
</feature>
<evidence type="ECO:0000313" key="8">
    <source>
        <dbReference type="Proteomes" id="UP000355283"/>
    </source>
</evidence>
<feature type="compositionally biased region" description="Low complexity" evidence="5">
    <location>
        <begin position="111"/>
        <end position="134"/>
    </location>
</feature>
<dbReference type="Proteomes" id="UP000355283">
    <property type="component" value="Unassembled WGS sequence"/>
</dbReference>
<protein>
    <recommendedName>
        <fullName evidence="6">HSF-type DNA-binding domain-containing protein</fullName>
    </recommendedName>
</protein>
<evidence type="ECO:0000256" key="5">
    <source>
        <dbReference type="SAM" id="MobiDB-lite"/>
    </source>
</evidence>
<feature type="region of interest" description="Disordered" evidence="5">
    <location>
        <begin position="330"/>
        <end position="393"/>
    </location>
</feature>
<evidence type="ECO:0000259" key="6">
    <source>
        <dbReference type="SMART" id="SM00415"/>
    </source>
</evidence>
<feature type="compositionally biased region" description="Low complexity" evidence="5">
    <location>
        <begin position="155"/>
        <end position="164"/>
    </location>
</feature>
<feature type="compositionally biased region" description="Low complexity" evidence="5">
    <location>
        <begin position="380"/>
        <end position="393"/>
    </location>
</feature>
<name>A0A4D9D078_9STRA</name>
<dbReference type="EMBL" id="SDOX01000019">
    <property type="protein sequence ID" value="TFJ84274.1"/>
    <property type="molecule type" value="Genomic_DNA"/>
</dbReference>
<dbReference type="GO" id="GO:0043565">
    <property type="term" value="F:sequence-specific DNA binding"/>
    <property type="evidence" value="ECO:0007669"/>
    <property type="project" value="InterPro"/>
</dbReference>
<evidence type="ECO:0000256" key="3">
    <source>
        <dbReference type="ARBA" id="ARBA00023242"/>
    </source>
</evidence>
<dbReference type="AlphaFoldDB" id="A0A4D9D078"/>
<feature type="compositionally biased region" description="Acidic residues" evidence="5">
    <location>
        <begin position="342"/>
        <end position="358"/>
    </location>
</feature>
<evidence type="ECO:0000256" key="1">
    <source>
        <dbReference type="ARBA" id="ARBA00004123"/>
    </source>
</evidence>
<dbReference type="InterPro" id="IPR036390">
    <property type="entry name" value="WH_DNA-bd_sf"/>
</dbReference>
<feature type="compositionally biased region" description="Acidic residues" evidence="5">
    <location>
        <begin position="435"/>
        <end position="461"/>
    </location>
</feature>
<keyword evidence="8" id="KW-1185">Reference proteome</keyword>
<feature type="domain" description="HSF-type DNA-binding" evidence="6">
    <location>
        <begin position="234"/>
        <end position="328"/>
    </location>
</feature>
<dbReference type="GO" id="GO:0005634">
    <property type="term" value="C:nucleus"/>
    <property type="evidence" value="ECO:0007669"/>
    <property type="project" value="UniProtKB-SubCell"/>
</dbReference>
<evidence type="ECO:0000256" key="4">
    <source>
        <dbReference type="RuleBase" id="RU004020"/>
    </source>
</evidence>
<gene>
    <name evidence="7" type="ORF">NSK_004265</name>
</gene>
<dbReference type="InterPro" id="IPR000232">
    <property type="entry name" value="HSF_DNA-bd"/>
</dbReference>
<dbReference type="InterPro" id="IPR036388">
    <property type="entry name" value="WH-like_DNA-bd_sf"/>
</dbReference>
<feature type="compositionally biased region" description="Acidic residues" evidence="5">
    <location>
        <begin position="544"/>
        <end position="555"/>
    </location>
</feature>
<comment type="caution">
    <text evidence="7">The sequence shown here is derived from an EMBL/GenBank/DDBJ whole genome shotgun (WGS) entry which is preliminary data.</text>
</comment>
<feature type="compositionally biased region" description="Pro residues" evidence="5">
    <location>
        <begin position="165"/>
        <end position="174"/>
    </location>
</feature>
<feature type="compositionally biased region" description="Pro residues" evidence="5">
    <location>
        <begin position="135"/>
        <end position="148"/>
    </location>
</feature>
<proteinExistence type="inferred from homology"/>
<reference evidence="7 8" key="1">
    <citation type="submission" date="2019-01" db="EMBL/GenBank/DDBJ databases">
        <title>Nuclear Genome Assembly of the Microalgal Biofuel strain Nannochloropsis salina CCMP1776.</title>
        <authorList>
            <person name="Hovde B."/>
        </authorList>
    </citation>
    <scope>NUCLEOTIDE SEQUENCE [LARGE SCALE GENOMIC DNA]</scope>
    <source>
        <strain evidence="7 8">CCMP1776</strain>
    </source>
</reference>
<comment type="subcellular location">
    <subcellularLocation>
        <location evidence="1">Nucleus</location>
    </subcellularLocation>
</comment>
<dbReference type="SMART" id="SM00415">
    <property type="entry name" value="HSF"/>
    <property type="match status" value="1"/>
</dbReference>
<sequence>MAAIVHPASDPKSGASSPLPATSPLRPGSDVASSSRAASASPRSSVSIPPPGMLAEMSSRPPPQVEPIQGPGVLPPHSPRTALPPHAYEGGPMPHAYGHPLPPPPPHFHPVRSPSDPSAYQHHAPHPYSHAYADAPPPPPQQGGLPPPFHHHAFPPKYLSLHPPNGLPLPPPPGLSMGVHSLPPPHHPHLHPPHHNYPGASPSMLHETPGRGGSSGAGAGTRELQATLLAKKSKKPEFLVKLFKMLQCEDPTVICWDSGRIHVHDPKTLGNEVLHKYFRHSKYSSFQRQLNYFGFRKTQGKGKMSACTYTNFDLANSSLKGLLKIKRKTNTSSRNGGGGIEDYLDGEEDEEDGMEDGGGENGERVRRCGSPHLFGGAGAAGTSASPSHVSVHPGSVPAELLRAQPMPGAGADDRLLFLYQLAAAEGKGGGRKEEEGEEDDEEEEPEVEEEEEEEEEEEGGEEDRTSSSAGLESDEDETSHGMRGKHGGKGGGKQLMEEASADREGGRRLAYMKMEGRGEVVGEKRAREEEEGEARQQVKREAAGETEGEAEEEEEGPARGEGRSGVGLKVGDERETLVASSSSSS</sequence>
<feature type="compositionally biased region" description="Low complexity" evidence="5">
    <location>
        <begin position="29"/>
        <end position="47"/>
    </location>
</feature>
<comment type="similarity">
    <text evidence="4">Belongs to the HSF family.</text>
</comment>
<feature type="compositionally biased region" description="Gly residues" evidence="5">
    <location>
        <begin position="210"/>
        <end position="219"/>
    </location>
</feature>
<evidence type="ECO:0000256" key="2">
    <source>
        <dbReference type="ARBA" id="ARBA00023125"/>
    </source>
</evidence>
<dbReference type="SUPFAM" id="SSF46785">
    <property type="entry name" value="Winged helix' DNA-binding domain"/>
    <property type="match status" value="1"/>
</dbReference>
<evidence type="ECO:0000313" key="7">
    <source>
        <dbReference type="EMBL" id="TFJ84274.1"/>
    </source>
</evidence>
<keyword evidence="2" id="KW-0238">DNA-binding</keyword>
<dbReference type="Pfam" id="PF00447">
    <property type="entry name" value="HSF_DNA-bind"/>
    <property type="match status" value="1"/>
</dbReference>
<organism evidence="7 8">
    <name type="scientific">Nannochloropsis salina CCMP1776</name>
    <dbReference type="NCBI Taxonomy" id="1027361"/>
    <lineage>
        <taxon>Eukaryota</taxon>
        <taxon>Sar</taxon>
        <taxon>Stramenopiles</taxon>
        <taxon>Ochrophyta</taxon>
        <taxon>Eustigmatophyceae</taxon>
        <taxon>Eustigmatales</taxon>
        <taxon>Monodopsidaceae</taxon>
        <taxon>Microchloropsis</taxon>
        <taxon>Microchloropsis salina</taxon>
    </lineage>
</organism>
<dbReference type="Gene3D" id="1.10.10.10">
    <property type="entry name" value="Winged helix-like DNA-binding domain superfamily/Winged helix DNA-binding domain"/>
    <property type="match status" value="1"/>
</dbReference>
<dbReference type="PANTHER" id="PTHR10015">
    <property type="entry name" value="HEAT SHOCK TRANSCRIPTION FACTOR"/>
    <property type="match status" value="1"/>
</dbReference>
<dbReference type="GO" id="GO:0003700">
    <property type="term" value="F:DNA-binding transcription factor activity"/>
    <property type="evidence" value="ECO:0007669"/>
    <property type="project" value="InterPro"/>
</dbReference>
<feature type="compositionally biased region" description="Basic and acidic residues" evidence="5">
    <location>
        <begin position="514"/>
        <end position="543"/>
    </location>
</feature>
<dbReference type="PANTHER" id="PTHR10015:SF206">
    <property type="entry name" value="HSF-TYPE DNA-BINDING DOMAIN-CONTAINING PROTEIN"/>
    <property type="match status" value="1"/>
</dbReference>
<dbReference type="OrthoDB" id="60033at2759"/>
<accession>A0A4D9D078</accession>